<dbReference type="Proteomes" id="UP000182836">
    <property type="component" value="Unassembled WGS sequence"/>
</dbReference>
<dbReference type="PANTHER" id="PTHR13847">
    <property type="entry name" value="SARCOSINE DEHYDROGENASE-RELATED"/>
    <property type="match status" value="1"/>
</dbReference>
<dbReference type="InterPro" id="IPR006076">
    <property type="entry name" value="FAD-dep_OxRdtase"/>
</dbReference>
<sequence length="388" mass="43661">MGEKADVIIVGGGVIGSSIAYNLLRDGYEGKVMVFEKDRVYEYASTPRSAGGIRQLFTTDINIQLSRFSLQFYQTFAETMSVDGEKAEIDFKQRGYLFLGTDKIMPRLEAHTRIQHKYGVPSQLLEAHELTRIIPELNVEDLAGGLYCAEDGYLDPYSVMQGYIRYAKKLGAEYVYENVDEIMTARGRVTGVRLVNGKRYEAPVVVNCAGAWAPALSEKAGLPLPVVPLPRQIFQFDIGDSLQQYLPLTIDPTGVYFRHEGEKFIAGYSPETEPGYRFQWQRSNFVEEIWPIIAYRVPKFEQAKVERGWAGLYDFNTKDHNAILGKHPDMGGYYVAFGFSGHGMQQAPAVGVGMSELIRTGAYQTLDLTPLRVERFKENQLIIEDAIV</sequence>
<dbReference type="AlphaFoldDB" id="A0A0D1Y2Y7"/>
<dbReference type="EMBL" id="LGUG01000004">
    <property type="protein sequence ID" value="KON96377.1"/>
    <property type="molecule type" value="Genomic_DNA"/>
</dbReference>
<reference evidence="3 5" key="1">
    <citation type="submission" date="2015-07" db="EMBL/GenBank/DDBJ databases">
        <title>Fjat-14205 dsm 2895.</title>
        <authorList>
            <person name="Liu B."/>
            <person name="Wang J."/>
            <person name="Zhu Y."/>
            <person name="Liu G."/>
            <person name="Chen Q."/>
            <person name="Chen Z."/>
            <person name="Lan J."/>
            <person name="Che J."/>
            <person name="Ge C."/>
            <person name="Shi H."/>
            <person name="Pan Z."/>
            <person name="Liu X."/>
        </authorList>
    </citation>
    <scope>NUCLEOTIDE SEQUENCE [LARGE SCALE GENOMIC DNA]</scope>
    <source>
        <strain evidence="3 5">DSM 2895</strain>
    </source>
</reference>
<keyword evidence="5" id="KW-1185">Reference proteome</keyword>
<dbReference type="Gene3D" id="3.30.9.10">
    <property type="entry name" value="D-Amino Acid Oxidase, subunit A, domain 2"/>
    <property type="match status" value="1"/>
</dbReference>
<evidence type="ECO:0000313" key="6">
    <source>
        <dbReference type="Proteomes" id="UP000182836"/>
    </source>
</evidence>
<accession>A0A0D1Y2Y7</accession>
<gene>
    <name evidence="3" type="ORF">AF333_13725</name>
    <name evidence="4" type="ORF">SAMN04487909_102189</name>
</gene>
<dbReference type="Pfam" id="PF01266">
    <property type="entry name" value="DAO"/>
    <property type="match status" value="1"/>
</dbReference>
<dbReference type="OrthoDB" id="9794226at2"/>
<reference evidence="4 6" key="2">
    <citation type="submission" date="2016-10" db="EMBL/GenBank/DDBJ databases">
        <authorList>
            <person name="de Groot N.N."/>
        </authorList>
    </citation>
    <scope>NUCLEOTIDE SEQUENCE [LARGE SCALE GENOMIC DNA]</scope>
    <source>
        <strain evidence="4 6">DSM 2895</strain>
    </source>
</reference>
<evidence type="ECO:0000256" key="1">
    <source>
        <dbReference type="ARBA" id="ARBA00023002"/>
    </source>
</evidence>
<evidence type="ECO:0000313" key="4">
    <source>
        <dbReference type="EMBL" id="SDI22706.1"/>
    </source>
</evidence>
<protein>
    <submittedName>
        <fullName evidence="3">FAD-dependent oxidoreductase</fullName>
    </submittedName>
    <submittedName>
        <fullName evidence="4">Glycine/D-amino acid oxidase</fullName>
    </submittedName>
</protein>
<dbReference type="SUPFAM" id="SSF51905">
    <property type="entry name" value="FAD/NAD(P)-binding domain"/>
    <property type="match status" value="1"/>
</dbReference>
<dbReference type="Gene3D" id="3.50.50.60">
    <property type="entry name" value="FAD/NAD(P)-binding domain"/>
    <property type="match status" value="1"/>
</dbReference>
<dbReference type="PATRIC" id="fig|47500.8.peg.1519"/>
<dbReference type="PANTHER" id="PTHR13847:SF287">
    <property type="entry name" value="FAD-DEPENDENT OXIDOREDUCTASE DOMAIN-CONTAINING PROTEIN 1"/>
    <property type="match status" value="1"/>
</dbReference>
<name>A0A0D1Y2Y7_ANEMI</name>
<proteinExistence type="predicted"/>
<dbReference type="InterPro" id="IPR036188">
    <property type="entry name" value="FAD/NAD-bd_sf"/>
</dbReference>
<evidence type="ECO:0000259" key="2">
    <source>
        <dbReference type="Pfam" id="PF01266"/>
    </source>
</evidence>
<dbReference type="EMBL" id="FNED01000002">
    <property type="protein sequence ID" value="SDI22706.1"/>
    <property type="molecule type" value="Genomic_DNA"/>
</dbReference>
<organism evidence="3 5">
    <name type="scientific">Aneurinibacillus migulanus</name>
    <name type="common">Bacillus migulanus</name>
    <dbReference type="NCBI Taxonomy" id="47500"/>
    <lineage>
        <taxon>Bacteria</taxon>
        <taxon>Bacillati</taxon>
        <taxon>Bacillota</taxon>
        <taxon>Bacilli</taxon>
        <taxon>Bacillales</taxon>
        <taxon>Paenibacillaceae</taxon>
        <taxon>Aneurinibacillus group</taxon>
        <taxon>Aneurinibacillus</taxon>
    </lineage>
</organism>
<evidence type="ECO:0000313" key="5">
    <source>
        <dbReference type="Proteomes" id="UP000037269"/>
    </source>
</evidence>
<dbReference type="GeneID" id="42306231"/>
<dbReference type="GO" id="GO:0016491">
    <property type="term" value="F:oxidoreductase activity"/>
    <property type="evidence" value="ECO:0007669"/>
    <property type="project" value="UniProtKB-KW"/>
</dbReference>
<evidence type="ECO:0000313" key="3">
    <source>
        <dbReference type="EMBL" id="KON96377.1"/>
    </source>
</evidence>
<dbReference type="Proteomes" id="UP000037269">
    <property type="component" value="Unassembled WGS sequence"/>
</dbReference>
<feature type="domain" description="FAD dependent oxidoreductase" evidence="2">
    <location>
        <begin position="6"/>
        <end position="356"/>
    </location>
</feature>
<keyword evidence="1" id="KW-0560">Oxidoreductase</keyword>
<dbReference type="RefSeq" id="WP_043064061.1">
    <property type="nucleotide sequence ID" value="NZ_BJOA01000010.1"/>
</dbReference>
<dbReference type="STRING" id="47500.AF333_13725"/>
<dbReference type="GO" id="GO:0032981">
    <property type="term" value="P:mitochondrial respiratory chain complex I assembly"/>
    <property type="evidence" value="ECO:0007669"/>
    <property type="project" value="TreeGrafter"/>
</dbReference>
<dbReference type="GO" id="GO:0005737">
    <property type="term" value="C:cytoplasm"/>
    <property type="evidence" value="ECO:0007669"/>
    <property type="project" value="TreeGrafter"/>
</dbReference>